<gene>
    <name evidence="2" type="ORF">SAMEA44547418_00462</name>
</gene>
<name>A0A239YKM7_9FIRM</name>
<keyword evidence="3" id="KW-1185">Reference proteome</keyword>
<dbReference type="AlphaFoldDB" id="A0A239YKM7"/>
<feature type="region of interest" description="Disordered" evidence="1">
    <location>
        <begin position="39"/>
        <end position="64"/>
    </location>
</feature>
<evidence type="ECO:0000256" key="1">
    <source>
        <dbReference type="SAM" id="MobiDB-lite"/>
    </source>
</evidence>
<reference evidence="2 3" key="1">
    <citation type="submission" date="2017-06" db="EMBL/GenBank/DDBJ databases">
        <authorList>
            <consortium name="Pathogen Informatics"/>
        </authorList>
    </citation>
    <scope>NUCLEOTIDE SEQUENCE [LARGE SCALE GENOMIC DNA]</scope>
    <source>
        <strain evidence="2 3">NCTC12018</strain>
    </source>
</reference>
<proteinExistence type="predicted"/>
<dbReference type="Proteomes" id="UP000214973">
    <property type="component" value="Chromosome 1"/>
</dbReference>
<dbReference type="RefSeq" id="WP_095065386.1">
    <property type="nucleotide sequence ID" value="NZ_LT906470.1"/>
</dbReference>
<sequence>MEKFLSLSPDNEPKRAIISKAESEDIQSLTNNSVIYKEISLPSPPRNDEFSSPPSISTVDSPSTYASISPPGAILPVEAKDISIVNNRYDELSLTPQNVSTYPVAYTVCNVNELQVSTKANSAHYNNLLKNFVEQDDVICQIDKSTQEIKDEIVNCVLSFTEEREVYDLDDCQSFYVIHVKTSITETDVIIKKEQLETLYTLLKKKFPEISLNADCGKAKELFKQYIAERYIQDKAAMKSTKINKYPGWGKAFEAKKFHSGQDENGDTLLALPNIDQTDKYNLYDYGLKLLKLAPFEVVLPLFLHAHSGFVRKLFQEGAHPIQYVPTLIAPTGSRKTSLSKIFFLLFNHETYASFNDTDRAIELVSTHYKDQTIIFDDCKLTNDKTLLTKFEKFIRPLSEGQGRAKSSDAGSRLERTQQMHTAIITAESYPNELQQSSKLRLLPIFMTQKDVNNEVLSYFQDERALAKQRSKVAKLDKYMMLFIHYIEQHYDEIVLMVQKSSPVYGISQHARLNSMYQVQSLLAKIILNFGVWCNYYSQEQANIIHQQWCNTIKGGVLENDSLCNDATPTTLFLRTLANGEAANEIVYAPDKATYWANPELYVGIIHQSKLILIPSSAYAYVERTCQRLGRRMEYTMDTIANRLRDEGISEGYSGSDRKKPRPYTKLSKGNKKMDVICIPLSNYSKLTMEED</sequence>
<accession>A0A239YKM7</accession>
<dbReference type="KEGG" id="vrm:44547418_00462"/>
<evidence type="ECO:0000313" key="3">
    <source>
        <dbReference type="Proteomes" id="UP000214973"/>
    </source>
</evidence>
<evidence type="ECO:0000313" key="2">
    <source>
        <dbReference type="EMBL" id="SNV59312.1"/>
    </source>
</evidence>
<protein>
    <recommendedName>
        <fullName evidence="4">DUF927 domain-containing protein</fullName>
    </recommendedName>
</protein>
<feature type="compositionally biased region" description="Polar residues" evidence="1">
    <location>
        <begin position="50"/>
        <end position="64"/>
    </location>
</feature>
<organism evidence="2 3">
    <name type="scientific">Veillonella rodentium</name>
    <dbReference type="NCBI Taxonomy" id="248315"/>
    <lineage>
        <taxon>Bacteria</taxon>
        <taxon>Bacillati</taxon>
        <taxon>Bacillota</taxon>
        <taxon>Negativicutes</taxon>
        <taxon>Veillonellales</taxon>
        <taxon>Veillonellaceae</taxon>
        <taxon>Veillonella</taxon>
    </lineage>
</organism>
<evidence type="ECO:0008006" key="4">
    <source>
        <dbReference type="Google" id="ProtNLM"/>
    </source>
</evidence>
<dbReference type="EMBL" id="LT906470">
    <property type="protein sequence ID" value="SNV59312.1"/>
    <property type="molecule type" value="Genomic_DNA"/>
</dbReference>